<dbReference type="Proteomes" id="UP001596142">
    <property type="component" value="Unassembled WGS sequence"/>
</dbReference>
<dbReference type="Pfam" id="PF10958">
    <property type="entry name" value="DUF2759"/>
    <property type="match status" value="1"/>
</dbReference>
<keyword evidence="1" id="KW-0812">Transmembrane</keyword>
<gene>
    <name evidence="2" type="ORF">ACFPU1_11150</name>
</gene>
<comment type="caution">
    <text evidence="2">The sequence shown here is derived from an EMBL/GenBank/DDBJ whole genome shotgun (WGS) entry which is preliminary data.</text>
</comment>
<reference evidence="3" key="1">
    <citation type="journal article" date="2019" name="Int. J. Syst. Evol. Microbiol.">
        <title>The Global Catalogue of Microorganisms (GCM) 10K type strain sequencing project: providing services to taxonomists for standard genome sequencing and annotation.</title>
        <authorList>
            <consortium name="The Broad Institute Genomics Platform"/>
            <consortium name="The Broad Institute Genome Sequencing Center for Infectious Disease"/>
            <person name="Wu L."/>
            <person name="Ma J."/>
        </authorList>
    </citation>
    <scope>NUCLEOTIDE SEQUENCE [LARGE SCALE GENOMIC DNA]</scope>
    <source>
        <strain evidence="3">CECT 7184</strain>
    </source>
</reference>
<keyword evidence="3" id="KW-1185">Reference proteome</keyword>
<proteinExistence type="predicted"/>
<dbReference type="EMBL" id="JBHSOZ010000005">
    <property type="protein sequence ID" value="MFC5713344.1"/>
    <property type="molecule type" value="Genomic_DNA"/>
</dbReference>
<name>A0ABW0YTE1_9BACI</name>
<feature type="transmembrane region" description="Helical" evidence="1">
    <location>
        <begin position="27"/>
        <end position="50"/>
    </location>
</feature>
<keyword evidence="1" id="KW-0472">Membrane</keyword>
<organism evidence="2 3">
    <name type="scientific">Thalassorhabdus alkalitolerans</name>
    <dbReference type="NCBI Taxonomy" id="2282697"/>
    <lineage>
        <taxon>Bacteria</taxon>
        <taxon>Bacillati</taxon>
        <taxon>Bacillota</taxon>
        <taxon>Bacilli</taxon>
        <taxon>Bacillales</taxon>
        <taxon>Bacillaceae</taxon>
        <taxon>Thalassorhabdus</taxon>
    </lineage>
</organism>
<dbReference type="InterPro" id="IPR024490">
    <property type="entry name" value="DUF2759"/>
</dbReference>
<dbReference type="RefSeq" id="WP_100398374.1">
    <property type="nucleotide sequence ID" value="NZ_JBHSOZ010000005.1"/>
</dbReference>
<keyword evidence="1" id="KW-1133">Transmembrane helix</keyword>
<evidence type="ECO:0000313" key="2">
    <source>
        <dbReference type="EMBL" id="MFC5713344.1"/>
    </source>
</evidence>
<accession>A0ABW0YTE1</accession>
<protein>
    <submittedName>
        <fullName evidence="2">DUF2759 domain-containing protein</fullName>
    </submittedName>
</protein>
<evidence type="ECO:0000256" key="1">
    <source>
        <dbReference type="SAM" id="Phobius"/>
    </source>
</evidence>
<evidence type="ECO:0000313" key="3">
    <source>
        <dbReference type="Proteomes" id="UP001596142"/>
    </source>
</evidence>
<sequence>MALGITLLFVAILSLLAVIRETKRRNFFGVAFAALSLAVFGWFSVMTIFVSGAPA</sequence>